<dbReference type="RefSeq" id="WP_169076547.1">
    <property type="nucleotide sequence ID" value="NZ_JABBXH010000007.1"/>
</dbReference>
<dbReference type="EMBL" id="JABBXH010000007">
    <property type="protein sequence ID" value="NMP33225.1"/>
    <property type="molecule type" value="Genomic_DNA"/>
</dbReference>
<organism evidence="5 6">
    <name type="scientific">Thalassotalea algicola</name>
    <dbReference type="NCBI Taxonomy" id="2716224"/>
    <lineage>
        <taxon>Bacteria</taxon>
        <taxon>Pseudomonadati</taxon>
        <taxon>Pseudomonadota</taxon>
        <taxon>Gammaproteobacteria</taxon>
        <taxon>Alteromonadales</taxon>
        <taxon>Colwelliaceae</taxon>
        <taxon>Thalassotalea</taxon>
    </lineage>
</organism>
<dbReference type="Gene3D" id="2.60.120.10">
    <property type="entry name" value="Jelly Rolls"/>
    <property type="match status" value="1"/>
</dbReference>
<dbReference type="Pfam" id="PF00027">
    <property type="entry name" value="cNMP_binding"/>
    <property type="match status" value="1"/>
</dbReference>
<dbReference type="SUPFAM" id="SSF46785">
    <property type="entry name" value="Winged helix' DNA-binding domain"/>
    <property type="match status" value="1"/>
</dbReference>
<dbReference type="GO" id="GO:0003677">
    <property type="term" value="F:DNA binding"/>
    <property type="evidence" value="ECO:0007669"/>
    <property type="project" value="UniProtKB-KW"/>
</dbReference>
<dbReference type="InterPro" id="IPR000595">
    <property type="entry name" value="cNMP-bd_dom"/>
</dbReference>
<dbReference type="InterPro" id="IPR050397">
    <property type="entry name" value="Env_Response_Regulators"/>
</dbReference>
<dbReference type="PROSITE" id="PS50042">
    <property type="entry name" value="CNMP_BINDING_3"/>
    <property type="match status" value="1"/>
</dbReference>
<accession>A0A7Y0LET4</accession>
<protein>
    <submittedName>
        <fullName evidence="5">Crp/Fnr family transcriptional regulator</fullName>
    </submittedName>
</protein>
<feature type="domain" description="Cyclic nucleotide-binding" evidence="4">
    <location>
        <begin position="5"/>
        <end position="125"/>
    </location>
</feature>
<sequence length="220" mass="24296">MSTDNLHKLPDEMVLLLCEFGQTVFYSSDKLIHARGDVKPGLSVVISGLVKVGNYGLDGKYCLTRVLEPGETFGEFTLFGNLPRTHNAESLGDTEVLQLNASEFDLACQRIPQLKDTLLASLATKLHDCLEILDDVRRLPLTVRLAKTLVTIAKTRGTNDVVIRQSDLADVTGVTVLSCHKALNVLTEQGLIKLAYGRIIINDRSAFTRWIEQKSELTSL</sequence>
<dbReference type="AlphaFoldDB" id="A0A7Y0LET4"/>
<keyword evidence="3" id="KW-0804">Transcription</keyword>
<comment type="caution">
    <text evidence="5">The sequence shown here is derived from an EMBL/GenBank/DDBJ whole genome shotgun (WGS) entry which is preliminary data.</text>
</comment>
<evidence type="ECO:0000313" key="5">
    <source>
        <dbReference type="EMBL" id="NMP33225.1"/>
    </source>
</evidence>
<name>A0A7Y0LET4_9GAMM</name>
<evidence type="ECO:0000256" key="1">
    <source>
        <dbReference type="ARBA" id="ARBA00023015"/>
    </source>
</evidence>
<keyword evidence="6" id="KW-1185">Reference proteome</keyword>
<dbReference type="InterPro" id="IPR036388">
    <property type="entry name" value="WH-like_DNA-bd_sf"/>
</dbReference>
<reference evidence="5 6" key="1">
    <citation type="submission" date="2020-04" db="EMBL/GenBank/DDBJ databases">
        <title>Thalassotalea sp. M1531, isolated from the surface of marine red alga.</title>
        <authorList>
            <person name="Pang L."/>
            <person name="Lu D.-C."/>
        </authorList>
    </citation>
    <scope>NUCLEOTIDE SEQUENCE [LARGE SCALE GENOMIC DNA]</scope>
    <source>
        <strain evidence="5 6">M1531</strain>
    </source>
</reference>
<dbReference type="GO" id="GO:0005829">
    <property type="term" value="C:cytosol"/>
    <property type="evidence" value="ECO:0007669"/>
    <property type="project" value="TreeGrafter"/>
</dbReference>
<evidence type="ECO:0000256" key="3">
    <source>
        <dbReference type="ARBA" id="ARBA00023163"/>
    </source>
</evidence>
<dbReference type="InterPro" id="IPR018490">
    <property type="entry name" value="cNMP-bd_dom_sf"/>
</dbReference>
<evidence type="ECO:0000259" key="4">
    <source>
        <dbReference type="PROSITE" id="PS50042"/>
    </source>
</evidence>
<dbReference type="Proteomes" id="UP000568664">
    <property type="component" value="Unassembled WGS sequence"/>
</dbReference>
<evidence type="ECO:0000313" key="6">
    <source>
        <dbReference type="Proteomes" id="UP000568664"/>
    </source>
</evidence>
<keyword evidence="2" id="KW-0238">DNA-binding</keyword>
<evidence type="ECO:0000256" key="2">
    <source>
        <dbReference type="ARBA" id="ARBA00023125"/>
    </source>
</evidence>
<dbReference type="SUPFAM" id="SSF51206">
    <property type="entry name" value="cAMP-binding domain-like"/>
    <property type="match status" value="1"/>
</dbReference>
<dbReference type="InterPro" id="IPR036390">
    <property type="entry name" value="WH_DNA-bd_sf"/>
</dbReference>
<keyword evidence="1" id="KW-0805">Transcription regulation</keyword>
<gene>
    <name evidence="5" type="ORF">HII17_16855</name>
</gene>
<dbReference type="Gene3D" id="1.10.10.10">
    <property type="entry name" value="Winged helix-like DNA-binding domain superfamily/Winged helix DNA-binding domain"/>
    <property type="match status" value="1"/>
</dbReference>
<dbReference type="PANTHER" id="PTHR24567:SF68">
    <property type="entry name" value="DNA-BINDING TRANSCRIPTIONAL DUAL REGULATOR CRP"/>
    <property type="match status" value="1"/>
</dbReference>
<dbReference type="CDD" id="cd00038">
    <property type="entry name" value="CAP_ED"/>
    <property type="match status" value="1"/>
</dbReference>
<proteinExistence type="predicted"/>
<dbReference type="InterPro" id="IPR014710">
    <property type="entry name" value="RmlC-like_jellyroll"/>
</dbReference>
<dbReference type="PANTHER" id="PTHR24567">
    <property type="entry name" value="CRP FAMILY TRANSCRIPTIONAL REGULATORY PROTEIN"/>
    <property type="match status" value="1"/>
</dbReference>
<dbReference type="Pfam" id="PF13545">
    <property type="entry name" value="HTH_Crp_2"/>
    <property type="match status" value="1"/>
</dbReference>
<dbReference type="InterPro" id="IPR012318">
    <property type="entry name" value="HTH_CRP"/>
</dbReference>
<dbReference type="GO" id="GO:0003700">
    <property type="term" value="F:DNA-binding transcription factor activity"/>
    <property type="evidence" value="ECO:0007669"/>
    <property type="project" value="TreeGrafter"/>
</dbReference>